<organism evidence="11 12">
    <name type="scientific">Paramecium tetraurelia</name>
    <dbReference type="NCBI Taxonomy" id="5888"/>
    <lineage>
        <taxon>Eukaryota</taxon>
        <taxon>Sar</taxon>
        <taxon>Alveolata</taxon>
        <taxon>Ciliophora</taxon>
        <taxon>Intramacronucleata</taxon>
        <taxon>Oligohymenophorea</taxon>
        <taxon>Peniculida</taxon>
        <taxon>Parameciidae</taxon>
        <taxon>Paramecium</taxon>
    </lineage>
</organism>
<dbReference type="PRINTS" id="PR00094">
    <property type="entry name" value="ADENYLTKNASE"/>
</dbReference>
<dbReference type="GO" id="GO:0005737">
    <property type="term" value="C:cytoplasm"/>
    <property type="evidence" value="ECO:0000318"/>
    <property type="project" value="GO_Central"/>
</dbReference>
<dbReference type="GeneID" id="5037509"/>
<evidence type="ECO:0000256" key="1">
    <source>
        <dbReference type="ARBA" id="ARBA00022490"/>
    </source>
</evidence>
<dbReference type="Pfam" id="PF00406">
    <property type="entry name" value="ADK"/>
    <property type="match status" value="1"/>
</dbReference>
<dbReference type="GO" id="GO:0006207">
    <property type="term" value="P:'de novo' pyrimidine nucleobase biosynthetic process"/>
    <property type="evidence" value="ECO:0007669"/>
    <property type="project" value="InterPro"/>
</dbReference>
<evidence type="ECO:0000256" key="9">
    <source>
        <dbReference type="RuleBase" id="RU003330"/>
    </source>
</evidence>
<dbReference type="KEGG" id="ptm:GSPATT00018531001"/>
<dbReference type="RefSeq" id="XP_001451724.1">
    <property type="nucleotide sequence ID" value="XM_001451687.2"/>
</dbReference>
<feature type="transmembrane region" description="Helical" evidence="10">
    <location>
        <begin position="138"/>
        <end position="157"/>
    </location>
</feature>
<dbReference type="STRING" id="5888.A0DMR0"/>
<dbReference type="InterPro" id="IPR033690">
    <property type="entry name" value="Adenylat_kinase_CS"/>
</dbReference>
<evidence type="ECO:0000256" key="3">
    <source>
        <dbReference type="ARBA" id="ARBA00022741"/>
    </source>
</evidence>
<dbReference type="HOGENOM" id="CLU_613192_0_0_1"/>
<keyword evidence="5" id="KW-0067">ATP-binding</keyword>
<keyword evidence="2 9" id="KW-0808">Transferase</keyword>
<gene>
    <name evidence="11" type="ORF">GSPATT00018531001</name>
</gene>
<dbReference type="InterPro" id="IPR000850">
    <property type="entry name" value="Adenylat/UMP-CMP_kin"/>
</dbReference>
<proteinExistence type="inferred from homology"/>
<dbReference type="NCBIfam" id="TIGR01359">
    <property type="entry name" value="UMP_CMP_kin_fam"/>
    <property type="match status" value="1"/>
</dbReference>
<dbReference type="InterPro" id="IPR027417">
    <property type="entry name" value="P-loop_NTPase"/>
</dbReference>
<dbReference type="SUPFAM" id="SSF52540">
    <property type="entry name" value="P-loop containing nucleoside triphosphate hydrolases"/>
    <property type="match status" value="1"/>
</dbReference>
<dbReference type="EMBL" id="CT868507">
    <property type="protein sequence ID" value="CAK84327.1"/>
    <property type="molecule type" value="Genomic_DNA"/>
</dbReference>
<dbReference type="Proteomes" id="UP000000600">
    <property type="component" value="Unassembled WGS sequence"/>
</dbReference>
<dbReference type="AlphaFoldDB" id="A0DMR0"/>
<feature type="transmembrane region" description="Helical" evidence="10">
    <location>
        <begin position="177"/>
        <end position="209"/>
    </location>
</feature>
<comment type="catalytic activity">
    <reaction evidence="8">
        <text>UMP + ATP = UDP + ADP</text>
        <dbReference type="Rhea" id="RHEA:24400"/>
        <dbReference type="ChEBI" id="CHEBI:30616"/>
        <dbReference type="ChEBI" id="CHEBI:57865"/>
        <dbReference type="ChEBI" id="CHEBI:58223"/>
        <dbReference type="ChEBI" id="CHEBI:456216"/>
        <dbReference type="EC" id="2.7.4.14"/>
    </reaction>
</comment>
<keyword evidence="7" id="KW-0539">Nucleus</keyword>
<dbReference type="GO" id="GO:0006225">
    <property type="term" value="P:UDP biosynthetic process"/>
    <property type="evidence" value="ECO:0000318"/>
    <property type="project" value="GO_Central"/>
</dbReference>
<dbReference type="GO" id="GO:0005634">
    <property type="term" value="C:nucleus"/>
    <property type="evidence" value="ECO:0000318"/>
    <property type="project" value="GO_Central"/>
</dbReference>
<keyword evidence="10" id="KW-1133">Transmembrane helix</keyword>
<keyword evidence="1" id="KW-0963">Cytoplasm</keyword>
<keyword evidence="12" id="KW-1185">Reference proteome</keyword>
<evidence type="ECO:0000256" key="8">
    <source>
        <dbReference type="ARBA" id="ARBA00048116"/>
    </source>
</evidence>
<evidence type="ECO:0000313" key="11">
    <source>
        <dbReference type="EMBL" id="CAK84327.1"/>
    </source>
</evidence>
<dbReference type="InParanoid" id="A0DMR0"/>
<dbReference type="CDD" id="cd01428">
    <property type="entry name" value="ADK"/>
    <property type="match status" value="1"/>
</dbReference>
<accession>A0DMR0</accession>
<dbReference type="PANTHER" id="PTHR23359">
    <property type="entry name" value="NUCLEOTIDE KINASE"/>
    <property type="match status" value="1"/>
</dbReference>
<evidence type="ECO:0000313" key="12">
    <source>
        <dbReference type="Proteomes" id="UP000000600"/>
    </source>
</evidence>
<evidence type="ECO:0000256" key="2">
    <source>
        <dbReference type="ARBA" id="ARBA00022679"/>
    </source>
</evidence>
<sequence length="447" mass="52445">MSQIRHCQICNTAHNFSVKGLLSYPKHFDDKTIHKYYQRLMKKIEEHNIQQIPFSNDHICYQIENDICENCWLFMHQGFYCNKCQIYNHNNENEYKICMLCNVQYCINCENTLELFSQNKLCRTCEYNKNESLGTPSFLISFFISLLIPCFACSFFFKKMMKTVEKFHYTTSQYTFAMITFVIIFPFIYFLSIIGFVALLIFKVLVWIFQIMQSFKKVRMISDYLHQFSHFLYKCCQLNYIIGNPFMNKFLNLRKPSVYFILGVGPGSGKGTQGELLSKNLKFAHLSAGQLLRDAITSNSEHKSTIENCINNGVIVPSHVTINLLDKAIFENQSSESFLIDGFPRNYENMQCWIDLMDHKITFKSVIHILCSRQSMISRIQERSKTSGRSDDNLQILEKRFVTFENDTQKIIEHNRNLNQLIEIDGDNSIEKVQAQILELFNKSLIH</sequence>
<evidence type="ECO:0000256" key="5">
    <source>
        <dbReference type="ARBA" id="ARBA00022840"/>
    </source>
</evidence>
<dbReference type="HAMAP" id="MF_00235">
    <property type="entry name" value="Adenylate_kinase_Adk"/>
    <property type="match status" value="1"/>
</dbReference>
<dbReference type="Gene3D" id="3.40.50.300">
    <property type="entry name" value="P-loop containing nucleotide triphosphate hydrolases"/>
    <property type="match status" value="1"/>
</dbReference>
<keyword evidence="10" id="KW-0812">Transmembrane</keyword>
<dbReference type="GO" id="GO:0033862">
    <property type="term" value="F:UMP kinase activity"/>
    <property type="evidence" value="ECO:0000318"/>
    <property type="project" value="GO_Central"/>
</dbReference>
<keyword evidence="3" id="KW-0547">Nucleotide-binding</keyword>
<evidence type="ECO:0000256" key="10">
    <source>
        <dbReference type="SAM" id="Phobius"/>
    </source>
</evidence>
<dbReference type="OrthoDB" id="307840at2759"/>
<dbReference type="GO" id="GO:0005524">
    <property type="term" value="F:ATP binding"/>
    <property type="evidence" value="ECO:0007669"/>
    <property type="project" value="UniProtKB-KW"/>
</dbReference>
<evidence type="ECO:0000256" key="7">
    <source>
        <dbReference type="ARBA" id="ARBA00023242"/>
    </source>
</evidence>
<reference evidence="11 12" key="1">
    <citation type="journal article" date="2006" name="Nature">
        <title>Global trends of whole-genome duplications revealed by the ciliate Paramecium tetraurelia.</title>
        <authorList>
            <consortium name="Genoscope"/>
            <person name="Aury J.-M."/>
            <person name="Jaillon O."/>
            <person name="Duret L."/>
            <person name="Noel B."/>
            <person name="Jubin C."/>
            <person name="Porcel B.M."/>
            <person name="Segurens B."/>
            <person name="Daubin V."/>
            <person name="Anthouard V."/>
            <person name="Aiach N."/>
            <person name="Arnaiz O."/>
            <person name="Billaut A."/>
            <person name="Beisson J."/>
            <person name="Blanc I."/>
            <person name="Bouhouche K."/>
            <person name="Camara F."/>
            <person name="Duharcourt S."/>
            <person name="Guigo R."/>
            <person name="Gogendeau D."/>
            <person name="Katinka M."/>
            <person name="Keller A.-M."/>
            <person name="Kissmehl R."/>
            <person name="Klotz C."/>
            <person name="Koll F."/>
            <person name="Le Moue A."/>
            <person name="Lepere C."/>
            <person name="Malinsky S."/>
            <person name="Nowacki M."/>
            <person name="Nowak J.K."/>
            <person name="Plattner H."/>
            <person name="Poulain J."/>
            <person name="Ruiz F."/>
            <person name="Serrano V."/>
            <person name="Zagulski M."/>
            <person name="Dessen P."/>
            <person name="Betermier M."/>
            <person name="Weissenbach J."/>
            <person name="Scarpelli C."/>
            <person name="Schachter V."/>
            <person name="Sperling L."/>
            <person name="Meyer E."/>
            <person name="Cohen J."/>
            <person name="Wincker P."/>
        </authorList>
    </citation>
    <scope>NUCLEOTIDE SEQUENCE [LARGE SCALE GENOMIC DNA]</scope>
    <source>
        <strain evidence="11 12">Stock d4-2</strain>
    </source>
</reference>
<name>A0DMR0_PARTE</name>
<evidence type="ECO:0000256" key="6">
    <source>
        <dbReference type="ARBA" id="ARBA00022975"/>
    </source>
</evidence>
<protein>
    <submittedName>
        <fullName evidence="11">Uncharacterized protein</fullName>
    </submittedName>
</protein>
<comment type="similarity">
    <text evidence="9">Belongs to the adenylate kinase family.</text>
</comment>
<keyword evidence="10" id="KW-0472">Membrane</keyword>
<dbReference type="PROSITE" id="PS00113">
    <property type="entry name" value="ADENYLATE_KINASE"/>
    <property type="match status" value="1"/>
</dbReference>
<keyword evidence="4 9" id="KW-0418">Kinase</keyword>
<keyword evidence="6" id="KW-0665">Pyrimidine biosynthesis</keyword>
<dbReference type="eggNOG" id="KOG3079">
    <property type="taxonomic scope" value="Eukaryota"/>
</dbReference>
<evidence type="ECO:0000256" key="4">
    <source>
        <dbReference type="ARBA" id="ARBA00022777"/>
    </source>
</evidence>
<dbReference type="InterPro" id="IPR006266">
    <property type="entry name" value="UMP_CMP_kinase"/>
</dbReference>
<dbReference type="GO" id="GO:0046705">
    <property type="term" value="P:CDP biosynthetic process"/>
    <property type="evidence" value="ECO:0000318"/>
    <property type="project" value="GO_Central"/>
</dbReference>